<accession>A0A022VUA4</accession>
<dbReference type="AlphaFoldDB" id="A0A022VUA4"/>
<gene>
    <name evidence="1" type="ORF">H103_06723</name>
</gene>
<dbReference type="HOGENOM" id="CLU_067900_1_0_1"/>
<reference evidence="1" key="1">
    <citation type="submission" date="2014-02" db="EMBL/GenBank/DDBJ databases">
        <title>The Genome Sequence of Trichophyton rubrum (morphotype fischeri) CBS 288.86.</title>
        <authorList>
            <consortium name="The Broad Institute Genomics Platform"/>
            <person name="Cuomo C.A."/>
            <person name="White T.C."/>
            <person name="Graser Y."/>
            <person name="Martinez-Rossi N."/>
            <person name="Heitman J."/>
            <person name="Young S.K."/>
            <person name="Zeng Q."/>
            <person name="Gargeya S."/>
            <person name="Abouelleil A."/>
            <person name="Alvarado L."/>
            <person name="Chapman S.B."/>
            <person name="Gainer-Dewar J."/>
            <person name="Goldberg J."/>
            <person name="Griggs A."/>
            <person name="Gujja S."/>
            <person name="Hansen M."/>
            <person name="Howarth C."/>
            <person name="Imamovic A."/>
            <person name="Larimer J."/>
            <person name="Martinez D."/>
            <person name="Murphy C."/>
            <person name="Pearson M.D."/>
            <person name="Persinoti G."/>
            <person name="Poon T."/>
            <person name="Priest M."/>
            <person name="Roberts A.D."/>
            <person name="Saif S."/>
            <person name="Shea T.D."/>
            <person name="Sykes S.N."/>
            <person name="Wortman J."/>
            <person name="Nusbaum C."/>
            <person name="Birren B."/>
        </authorList>
    </citation>
    <scope>NUCLEOTIDE SEQUENCE [LARGE SCALE GENOMIC DNA]</scope>
    <source>
        <strain evidence="1">CBS 288.86</strain>
    </source>
</reference>
<proteinExistence type="predicted"/>
<sequence length="279" mass="32130">MSDSDAQTDTAPSEILPFNQPEAVAAFLGRTFLCYMTYADSSFLFDWLEKTPDIRLRCRNTTEQETLFTTPPELLRAIHTCEWVTSPEKDLGLPSDWGFAGLIQFAVHKVQETVQVKSRELYGPLFTQLYCEKVRNIHGLEVLCPHQNHWTFIIQDHTCARDMRQKADCRNYILKSEIMAATSIFFHQMNEMVWSSEKNRYTSKPRYKGGLLTATVVTFTRGKVRIVQATIRPSEKHPTLDLNLRAKYTLTKAGYDKNVAFDVLKWILDPPQAELETEP</sequence>
<protein>
    <recommendedName>
        <fullName evidence="2">Fungal-type protein kinase domain-containing protein</fullName>
    </recommendedName>
</protein>
<evidence type="ECO:0008006" key="2">
    <source>
        <dbReference type="Google" id="ProtNLM"/>
    </source>
</evidence>
<organism evidence="1">
    <name type="scientific">Trichophyton rubrum CBS 288.86</name>
    <dbReference type="NCBI Taxonomy" id="1215330"/>
    <lineage>
        <taxon>Eukaryota</taxon>
        <taxon>Fungi</taxon>
        <taxon>Dikarya</taxon>
        <taxon>Ascomycota</taxon>
        <taxon>Pezizomycotina</taxon>
        <taxon>Eurotiomycetes</taxon>
        <taxon>Eurotiomycetidae</taxon>
        <taxon>Onygenales</taxon>
        <taxon>Arthrodermataceae</taxon>
        <taxon>Trichophyton</taxon>
    </lineage>
</organism>
<dbReference type="EMBL" id="KK207895">
    <property type="protein sequence ID" value="EZF49832.1"/>
    <property type="molecule type" value="Genomic_DNA"/>
</dbReference>
<dbReference type="Proteomes" id="UP000023758">
    <property type="component" value="Unassembled WGS sequence"/>
</dbReference>
<evidence type="ECO:0000313" key="1">
    <source>
        <dbReference type="EMBL" id="EZF49832.1"/>
    </source>
</evidence>
<name>A0A022VUA4_TRIRU</name>